<dbReference type="Proteomes" id="UP000184085">
    <property type="component" value="Unassembled WGS sequence"/>
</dbReference>
<dbReference type="EMBL" id="FMJB01000040">
    <property type="protein sequence ID" value="SCM66853.1"/>
    <property type="molecule type" value="Genomic_DNA"/>
</dbReference>
<reference evidence="5" key="1">
    <citation type="submission" date="2016-09" db="EMBL/GenBank/DDBJ databases">
        <authorList>
            <person name="Wibberg D."/>
        </authorList>
    </citation>
    <scope>NUCLEOTIDE SEQUENCE [LARGE SCALE GENOMIC DNA]</scope>
</reference>
<evidence type="ECO:0000259" key="3">
    <source>
        <dbReference type="PROSITE" id="PS50110"/>
    </source>
</evidence>
<gene>
    <name evidence="4" type="ORF">KARMA_1035</name>
</gene>
<proteinExistence type="predicted"/>
<dbReference type="InterPro" id="IPR011006">
    <property type="entry name" value="CheY-like_superfamily"/>
</dbReference>
<dbReference type="PANTHER" id="PTHR44591">
    <property type="entry name" value="STRESS RESPONSE REGULATOR PROTEIN 1"/>
    <property type="match status" value="1"/>
</dbReference>
<dbReference type="RefSeq" id="WP_072705039.1">
    <property type="nucleotide sequence ID" value="NZ_FMJB01000040.1"/>
</dbReference>
<dbReference type="AlphaFoldDB" id="A0A1M4MWF8"/>
<feature type="modified residue" description="4-aspartylphosphate" evidence="2">
    <location>
        <position position="72"/>
    </location>
</feature>
<dbReference type="GO" id="GO:0000160">
    <property type="term" value="P:phosphorelay signal transduction system"/>
    <property type="evidence" value="ECO:0007669"/>
    <property type="project" value="InterPro"/>
</dbReference>
<accession>A0A1M4MWF8</accession>
<feature type="domain" description="Response regulatory" evidence="3">
    <location>
        <begin position="23"/>
        <end position="136"/>
    </location>
</feature>
<dbReference type="PANTHER" id="PTHR44591:SF3">
    <property type="entry name" value="RESPONSE REGULATORY DOMAIN-CONTAINING PROTEIN"/>
    <property type="match status" value="1"/>
</dbReference>
<dbReference type="InterPro" id="IPR050595">
    <property type="entry name" value="Bact_response_regulator"/>
</dbReference>
<evidence type="ECO:0000313" key="5">
    <source>
        <dbReference type="Proteomes" id="UP000184085"/>
    </source>
</evidence>
<evidence type="ECO:0000256" key="2">
    <source>
        <dbReference type="PROSITE-ProRule" id="PRU00169"/>
    </source>
</evidence>
<dbReference type="CDD" id="cd00156">
    <property type="entry name" value="REC"/>
    <property type="match status" value="1"/>
</dbReference>
<dbReference type="Gene3D" id="3.40.50.2300">
    <property type="match status" value="1"/>
</dbReference>
<organism evidence="4 5">
    <name type="scientific">Donghicola eburneus</name>
    <dbReference type="NCBI Taxonomy" id="393278"/>
    <lineage>
        <taxon>Bacteria</taxon>
        <taxon>Pseudomonadati</taxon>
        <taxon>Pseudomonadota</taxon>
        <taxon>Alphaproteobacteria</taxon>
        <taxon>Rhodobacterales</taxon>
        <taxon>Roseobacteraceae</taxon>
        <taxon>Donghicola</taxon>
    </lineage>
</organism>
<dbReference type="PROSITE" id="PS50110">
    <property type="entry name" value="RESPONSE_REGULATORY"/>
    <property type="match status" value="1"/>
</dbReference>
<name>A0A1M4MWF8_9RHOB</name>
<dbReference type="InterPro" id="IPR001789">
    <property type="entry name" value="Sig_transdc_resp-reg_receiver"/>
</dbReference>
<evidence type="ECO:0000313" key="4">
    <source>
        <dbReference type="EMBL" id="SCM66853.1"/>
    </source>
</evidence>
<sequence>MNDDDLTYRMTRPTPARPLTGLSLLLVEDSRFTCEALRLMCMRSGARIRRADSLRSARRHLSIYRPDCLMVDLGLPDGNGCDLIAELTDTAMRPPVLIAISGDQGLEAPALQAGANAFIPKPLQSLSVFQETILSFLPVNRHPTGPRMINEERINPDRLAYYDDLSHVVHMLDEDRDQTCSKLGYALQFLRGVAISADDTPVMDAVESLSQAIQGGQPAAPARANLAALLQQRMNALAVA</sequence>
<dbReference type="SMART" id="SM00448">
    <property type="entry name" value="REC"/>
    <property type="match status" value="1"/>
</dbReference>
<dbReference type="SUPFAM" id="SSF52172">
    <property type="entry name" value="CheY-like"/>
    <property type="match status" value="1"/>
</dbReference>
<evidence type="ECO:0000256" key="1">
    <source>
        <dbReference type="ARBA" id="ARBA00022553"/>
    </source>
</evidence>
<keyword evidence="5" id="KW-1185">Reference proteome</keyword>
<dbReference type="Pfam" id="PF00072">
    <property type="entry name" value="Response_reg"/>
    <property type="match status" value="1"/>
</dbReference>
<protein>
    <submittedName>
        <fullName evidence="4">Transcriptional regulator</fullName>
    </submittedName>
</protein>
<keyword evidence="1 2" id="KW-0597">Phosphoprotein</keyword>